<organism evidence="1 2">
    <name type="scientific">Candidatus Fervidibacter sacchari</name>
    <dbReference type="NCBI Taxonomy" id="1448929"/>
    <lineage>
        <taxon>Bacteria</taxon>
        <taxon>Candidatus Fervidibacterota</taxon>
        <taxon>Candidatus Fervidibacter</taxon>
    </lineage>
</organism>
<sequence>MWDERLVGAIVRAAREDLQQQKWARDFADKLKERGITISLLNRAIIDADAIVLYRHKGRYVIGFCHERLQIIAAWSPRHPSRWVTSFRRPEVLRYLLRAEDAELLWAKG</sequence>
<protein>
    <recommendedName>
        <fullName evidence="3">DUF4258 domain-containing protein</fullName>
    </recommendedName>
</protein>
<dbReference type="Proteomes" id="UP001204798">
    <property type="component" value="Unassembled WGS sequence"/>
</dbReference>
<dbReference type="EMBL" id="JANUCP010000003">
    <property type="protein sequence ID" value="MCS3919505.1"/>
    <property type="molecule type" value="Genomic_DNA"/>
</dbReference>
<evidence type="ECO:0008006" key="3">
    <source>
        <dbReference type="Google" id="ProtNLM"/>
    </source>
</evidence>
<evidence type="ECO:0000313" key="1">
    <source>
        <dbReference type="EMBL" id="MCS3919505.1"/>
    </source>
</evidence>
<dbReference type="RefSeq" id="WP_259095977.1">
    <property type="nucleotide sequence ID" value="NZ_CP130454.1"/>
</dbReference>
<keyword evidence="2" id="KW-1185">Reference proteome</keyword>
<name>A0ABT2ENH6_9BACT</name>
<reference evidence="1 2" key="1">
    <citation type="submission" date="2022-08" db="EMBL/GenBank/DDBJ databases">
        <title>Bacterial and archaeal communities from various locations to study Microbial Dark Matter (Phase II).</title>
        <authorList>
            <person name="Stepanauskas R."/>
        </authorList>
    </citation>
    <scope>NUCLEOTIDE SEQUENCE [LARGE SCALE GENOMIC DNA]</scope>
    <source>
        <strain evidence="1 2">PD1</strain>
    </source>
</reference>
<accession>A0ABT2ENH6</accession>
<gene>
    <name evidence="1" type="ORF">M2350_001918</name>
</gene>
<proteinExistence type="predicted"/>
<comment type="caution">
    <text evidence="1">The sequence shown here is derived from an EMBL/GenBank/DDBJ whole genome shotgun (WGS) entry which is preliminary data.</text>
</comment>
<evidence type="ECO:0000313" key="2">
    <source>
        <dbReference type="Proteomes" id="UP001204798"/>
    </source>
</evidence>